<organism evidence="4 5">
    <name type="scientific">Paramarasmius palmivorus</name>
    <dbReference type="NCBI Taxonomy" id="297713"/>
    <lineage>
        <taxon>Eukaryota</taxon>
        <taxon>Fungi</taxon>
        <taxon>Dikarya</taxon>
        <taxon>Basidiomycota</taxon>
        <taxon>Agaricomycotina</taxon>
        <taxon>Agaricomycetes</taxon>
        <taxon>Agaricomycetidae</taxon>
        <taxon>Agaricales</taxon>
        <taxon>Marasmiineae</taxon>
        <taxon>Marasmiaceae</taxon>
        <taxon>Paramarasmius</taxon>
    </lineage>
</organism>
<keyword evidence="2" id="KW-0732">Signal</keyword>
<dbReference type="PROSITE" id="PS50994">
    <property type="entry name" value="INTEGRASE"/>
    <property type="match status" value="1"/>
</dbReference>
<dbReference type="InterPro" id="IPR001584">
    <property type="entry name" value="Integrase_cat-core"/>
</dbReference>
<sequence length="573" mass="65534">MQVFLQLFLFFLALNINLPWTTGQPQPSSSGQLQVSTIRTSYRELGSRVSSALRMQIGDAAQLQRQYDSAESFLQSVERHGHLFDEEEFIILRDGIYEMISALGAAISNSQDASDYVPPPLLQENRTGRRGRPRKEIDPALLELCLRHRGPTHLAPVFGCSSRTIRRRALDHNLVEPCPPVYVEFEDPETGERLRFYKSSTAPMSTLADDELDTVITHILEIFPAFGRRMIDGHLQHLGHRVPRERIRASYERVVGSQAHLTAREVQRQRYRVAGPNALWHHDGQHTLIRWRVVIHAFVDGYSRMVTAIQASDNNRADTVLALFLEAIAEHGTPSRVRGDHGVENLGVAEYMESNFGVERGSYIWGRSVHNIRIERLWRDVTAGFGMKWYNFFFDLELRHGLVPDIDGHIWLLHHLFLPSIDQDAAEWAGAWNSHRIRLEESRDSSPNELFIFGALQDGLRDPTGAVDVVDDIASYGVDWADLSDSSLLRHHNQHNQHELEPLEPHHSHQPPHLNLVEVPEFEAPFDNEEQATMFFEGLEAIPEYYSRNMNDREQLWTQALRLLRTALSLGSQ</sequence>
<evidence type="ECO:0000313" key="5">
    <source>
        <dbReference type="Proteomes" id="UP001383192"/>
    </source>
</evidence>
<dbReference type="PANTHER" id="PTHR46791:SF5">
    <property type="entry name" value="CLR5 DOMAIN-CONTAINING PROTEIN-RELATED"/>
    <property type="match status" value="1"/>
</dbReference>
<proteinExistence type="predicted"/>
<dbReference type="Pfam" id="PF24764">
    <property type="entry name" value="rva_4"/>
    <property type="match status" value="1"/>
</dbReference>
<name>A0AAW0CEI4_9AGAR</name>
<dbReference type="GO" id="GO:0015074">
    <property type="term" value="P:DNA integration"/>
    <property type="evidence" value="ECO:0007669"/>
    <property type="project" value="InterPro"/>
</dbReference>
<evidence type="ECO:0000256" key="2">
    <source>
        <dbReference type="SAM" id="SignalP"/>
    </source>
</evidence>
<dbReference type="GO" id="GO:0003723">
    <property type="term" value="F:RNA binding"/>
    <property type="evidence" value="ECO:0007669"/>
    <property type="project" value="UniProtKB-KW"/>
</dbReference>
<evidence type="ECO:0000313" key="4">
    <source>
        <dbReference type="EMBL" id="KAK7037429.1"/>
    </source>
</evidence>
<feature type="domain" description="Integrase catalytic" evidence="3">
    <location>
        <begin position="272"/>
        <end position="455"/>
    </location>
</feature>
<dbReference type="Gene3D" id="3.30.420.10">
    <property type="entry name" value="Ribonuclease H-like superfamily/Ribonuclease H"/>
    <property type="match status" value="1"/>
</dbReference>
<accession>A0AAW0CEI4</accession>
<comment type="caution">
    <text evidence="4">The sequence shown here is derived from an EMBL/GenBank/DDBJ whole genome shotgun (WGS) entry which is preliminary data.</text>
</comment>
<dbReference type="SUPFAM" id="SSF53098">
    <property type="entry name" value="Ribonuclease H-like"/>
    <property type="match status" value="1"/>
</dbReference>
<dbReference type="GO" id="GO:0005634">
    <property type="term" value="C:nucleus"/>
    <property type="evidence" value="ECO:0007669"/>
    <property type="project" value="UniProtKB-ARBA"/>
</dbReference>
<dbReference type="EMBL" id="JAYKXP010000047">
    <property type="protein sequence ID" value="KAK7037429.1"/>
    <property type="molecule type" value="Genomic_DNA"/>
</dbReference>
<feature type="signal peptide" evidence="2">
    <location>
        <begin position="1"/>
        <end position="23"/>
    </location>
</feature>
<evidence type="ECO:0000259" key="3">
    <source>
        <dbReference type="PROSITE" id="PS50994"/>
    </source>
</evidence>
<feature type="chain" id="PRO_5043889146" description="Integrase catalytic domain-containing protein" evidence="2">
    <location>
        <begin position="24"/>
        <end position="573"/>
    </location>
</feature>
<dbReference type="InterPro" id="IPR036397">
    <property type="entry name" value="RNaseH_sf"/>
</dbReference>
<dbReference type="PANTHER" id="PTHR46791">
    <property type="entry name" value="EXPRESSED PROTEIN"/>
    <property type="match status" value="1"/>
</dbReference>
<dbReference type="Proteomes" id="UP001383192">
    <property type="component" value="Unassembled WGS sequence"/>
</dbReference>
<gene>
    <name evidence="4" type="ORF">VNI00_011180</name>
</gene>
<keyword evidence="1" id="KW-0694">RNA-binding</keyword>
<keyword evidence="5" id="KW-1185">Reference proteome</keyword>
<reference evidence="4 5" key="1">
    <citation type="submission" date="2024-01" db="EMBL/GenBank/DDBJ databases">
        <title>A draft genome for a cacao thread blight-causing isolate of Paramarasmius palmivorus.</title>
        <authorList>
            <person name="Baruah I.K."/>
            <person name="Bukari Y."/>
            <person name="Amoako-Attah I."/>
            <person name="Meinhardt L.W."/>
            <person name="Bailey B.A."/>
            <person name="Cohen S.P."/>
        </authorList>
    </citation>
    <scope>NUCLEOTIDE SEQUENCE [LARGE SCALE GENOMIC DNA]</scope>
    <source>
        <strain evidence="4 5">GH-12</strain>
    </source>
</reference>
<protein>
    <recommendedName>
        <fullName evidence="3">Integrase catalytic domain-containing protein</fullName>
    </recommendedName>
</protein>
<evidence type="ECO:0000256" key="1">
    <source>
        <dbReference type="ARBA" id="ARBA00022884"/>
    </source>
</evidence>
<dbReference type="InterPro" id="IPR058913">
    <property type="entry name" value="Integrase_dom_put"/>
</dbReference>
<dbReference type="InterPro" id="IPR012337">
    <property type="entry name" value="RNaseH-like_sf"/>
</dbReference>
<dbReference type="AlphaFoldDB" id="A0AAW0CEI4"/>